<gene>
    <name evidence="1" type="ORF">Cflav_PD5632</name>
</gene>
<name>B9XAG2_PEDPL</name>
<comment type="caution">
    <text evidence="1">The sequence shown here is derived from an EMBL/GenBank/DDBJ whole genome shotgun (WGS) entry which is preliminary data.</text>
</comment>
<evidence type="ECO:0000313" key="1">
    <source>
        <dbReference type="EMBL" id="EEF62997.1"/>
    </source>
</evidence>
<dbReference type="Proteomes" id="UP000003688">
    <property type="component" value="Unassembled WGS sequence"/>
</dbReference>
<accession>B9XAG2</accession>
<evidence type="ECO:0000313" key="2">
    <source>
        <dbReference type="Proteomes" id="UP000003688"/>
    </source>
</evidence>
<dbReference type="EMBL" id="ABOX02000002">
    <property type="protein sequence ID" value="EEF62997.1"/>
    <property type="molecule type" value="Genomic_DNA"/>
</dbReference>
<sequence>MESLRTGQHVFLQSWNKNHPTRKSLSTMHCHYANLLAHWAPWEDVPASYHDGACGFSFADGHAEMHKWQDETTKAPILKVNLCSSTTFTSQHDNAWMVQRTSAAH</sequence>
<protein>
    <submittedName>
        <fullName evidence="1">Uncharacterized protein</fullName>
    </submittedName>
</protein>
<reference evidence="1 2" key="1">
    <citation type="journal article" date="2011" name="J. Bacteriol.">
        <title>Genome sequence of 'Pedosphaera parvula' Ellin514, an aerobic Verrucomicrobial isolate from pasture soil.</title>
        <authorList>
            <person name="Kant R."/>
            <person name="van Passel M.W."/>
            <person name="Sangwan P."/>
            <person name="Palva A."/>
            <person name="Lucas S."/>
            <person name="Copeland A."/>
            <person name="Lapidus A."/>
            <person name="Glavina Del Rio T."/>
            <person name="Dalin E."/>
            <person name="Tice H."/>
            <person name="Bruce D."/>
            <person name="Goodwin L."/>
            <person name="Pitluck S."/>
            <person name="Chertkov O."/>
            <person name="Larimer F.W."/>
            <person name="Land M.L."/>
            <person name="Hauser L."/>
            <person name="Brettin T.S."/>
            <person name="Detter J.C."/>
            <person name="Han S."/>
            <person name="de Vos W.M."/>
            <person name="Janssen P.H."/>
            <person name="Smidt H."/>
        </authorList>
    </citation>
    <scope>NUCLEOTIDE SEQUENCE [LARGE SCALE GENOMIC DNA]</scope>
    <source>
        <strain evidence="1 2">Ellin514</strain>
    </source>
</reference>
<proteinExistence type="predicted"/>
<dbReference type="AlphaFoldDB" id="B9XAG2"/>
<keyword evidence="2" id="KW-1185">Reference proteome</keyword>
<dbReference type="STRING" id="320771.Cflav_PD5632"/>
<organism evidence="1 2">
    <name type="scientific">Pedosphaera parvula (strain Ellin514)</name>
    <dbReference type="NCBI Taxonomy" id="320771"/>
    <lineage>
        <taxon>Bacteria</taxon>
        <taxon>Pseudomonadati</taxon>
        <taxon>Verrucomicrobiota</taxon>
        <taxon>Pedosphaerae</taxon>
        <taxon>Pedosphaerales</taxon>
        <taxon>Pedosphaeraceae</taxon>
        <taxon>Pedosphaera</taxon>
    </lineage>
</organism>